<dbReference type="InterPro" id="IPR001296">
    <property type="entry name" value="Glyco_trans_1"/>
</dbReference>
<comment type="caution">
    <text evidence="4">The sequence shown here is derived from an EMBL/GenBank/DDBJ whole genome shotgun (WGS) entry which is preliminary data.</text>
</comment>
<protein>
    <submittedName>
        <fullName evidence="4">Glycosyltransferase family 1 protein</fullName>
    </submittedName>
</protein>
<feature type="domain" description="Glycosyl transferase family 1" evidence="3">
    <location>
        <begin position="167"/>
        <end position="321"/>
    </location>
</feature>
<feature type="region of interest" description="Disordered" evidence="2">
    <location>
        <begin position="381"/>
        <end position="403"/>
    </location>
</feature>
<name>A0ABT7PPS6_9BACT</name>
<accession>A0ABT7PPS6</accession>
<dbReference type="CDD" id="cd03809">
    <property type="entry name" value="GT4_MtfB-like"/>
    <property type="match status" value="1"/>
</dbReference>
<keyword evidence="1" id="KW-0808">Transferase</keyword>
<dbReference type="Proteomes" id="UP001239462">
    <property type="component" value="Unassembled WGS sequence"/>
</dbReference>
<dbReference type="PANTHER" id="PTHR46401">
    <property type="entry name" value="GLYCOSYLTRANSFERASE WBBK-RELATED"/>
    <property type="match status" value="1"/>
</dbReference>
<gene>
    <name evidence="4" type="ORF">QTN89_23675</name>
</gene>
<evidence type="ECO:0000313" key="4">
    <source>
        <dbReference type="EMBL" id="MDM4018471.1"/>
    </source>
</evidence>
<dbReference type="Gene3D" id="3.40.50.2000">
    <property type="entry name" value="Glycogen Phosphorylase B"/>
    <property type="match status" value="2"/>
</dbReference>
<evidence type="ECO:0000256" key="2">
    <source>
        <dbReference type="SAM" id="MobiDB-lite"/>
    </source>
</evidence>
<reference evidence="4 5" key="1">
    <citation type="submission" date="2023-06" db="EMBL/GenBank/DDBJ databases">
        <title>Roseiconus lacunae JC819 isolated from Gulf of Mannar region, Tamil Nadu.</title>
        <authorList>
            <person name="Pk S."/>
            <person name="Ch S."/>
            <person name="Ch V.R."/>
        </authorList>
    </citation>
    <scope>NUCLEOTIDE SEQUENCE [LARGE SCALE GENOMIC DNA]</scope>
    <source>
        <strain evidence="4 5">JC819</strain>
    </source>
</reference>
<evidence type="ECO:0000256" key="1">
    <source>
        <dbReference type="ARBA" id="ARBA00022679"/>
    </source>
</evidence>
<dbReference type="RefSeq" id="WP_160149570.1">
    <property type="nucleotide sequence ID" value="NZ_JASZZN010000022.1"/>
</dbReference>
<dbReference type="Pfam" id="PF00534">
    <property type="entry name" value="Glycos_transf_1"/>
    <property type="match status" value="1"/>
</dbReference>
<dbReference type="EMBL" id="JASZZN010000022">
    <property type="protein sequence ID" value="MDM4018471.1"/>
    <property type="molecule type" value="Genomic_DNA"/>
</dbReference>
<evidence type="ECO:0000259" key="3">
    <source>
        <dbReference type="Pfam" id="PF00534"/>
    </source>
</evidence>
<keyword evidence="5" id="KW-1185">Reference proteome</keyword>
<dbReference type="SUPFAM" id="SSF53756">
    <property type="entry name" value="UDP-Glycosyltransferase/glycogen phosphorylase"/>
    <property type="match status" value="1"/>
</dbReference>
<organism evidence="4 5">
    <name type="scientific">Roseiconus lacunae</name>
    <dbReference type="NCBI Taxonomy" id="2605694"/>
    <lineage>
        <taxon>Bacteria</taxon>
        <taxon>Pseudomonadati</taxon>
        <taxon>Planctomycetota</taxon>
        <taxon>Planctomycetia</taxon>
        <taxon>Pirellulales</taxon>
        <taxon>Pirellulaceae</taxon>
        <taxon>Roseiconus</taxon>
    </lineage>
</organism>
<sequence length="403" mass="45007">MRRYADLVESSLRNHDEFSISRCCITKDTSSTPRKLRTPIHHWYAWCGAKQLACDHSIDLFHLIDGSHGYITQAFTKRTIIATVHDIIPKLQSLGRFDVPRPRLLSRMIIDRAISGLPDADHLIFDSDCTRNDCHSLSVGLPTSESVIYPPIEESFIQTQSSPIPHNDAPFVFHLGNNGFYKNRAGVLRVFARIGHQIPHRLVMAGPPASADLISLAKTLGISHRVRFHNDPTDEQVRSLYRCASAFIFPSIYEGFGWPPIEAMASGCPVVCSDGGSLSEVVGTAACVCRVGDHSAMANSLFRVLTDDTYRSSLIQRGHQWSQRFSLDQFAKRLEKAYRQAVRASSGKRVSVDSLTRGALQICDSADARCGSRIEEKVGQDLKRHRRRSDRATLNHVSTRSPQ</sequence>
<dbReference type="PANTHER" id="PTHR46401:SF2">
    <property type="entry name" value="GLYCOSYLTRANSFERASE WBBK-RELATED"/>
    <property type="match status" value="1"/>
</dbReference>
<evidence type="ECO:0000313" key="5">
    <source>
        <dbReference type="Proteomes" id="UP001239462"/>
    </source>
</evidence>
<proteinExistence type="predicted"/>